<name>A0A2J6QT65_HYAVF</name>
<evidence type="ECO:0008006" key="6">
    <source>
        <dbReference type="Google" id="ProtNLM"/>
    </source>
</evidence>
<dbReference type="EMBL" id="KZ613974">
    <property type="protein sequence ID" value="PMD29420.1"/>
    <property type="molecule type" value="Genomic_DNA"/>
</dbReference>
<dbReference type="Proteomes" id="UP000235786">
    <property type="component" value="Unassembled WGS sequence"/>
</dbReference>
<feature type="signal peptide" evidence="3">
    <location>
        <begin position="1"/>
        <end position="27"/>
    </location>
</feature>
<dbReference type="AlphaFoldDB" id="A0A2J6QT65"/>
<gene>
    <name evidence="4" type="ORF">L207DRAFT_615888</name>
</gene>
<keyword evidence="5" id="KW-1185">Reference proteome</keyword>
<reference evidence="4 5" key="1">
    <citation type="submission" date="2016-04" db="EMBL/GenBank/DDBJ databases">
        <title>A degradative enzymes factory behind the ericoid mycorrhizal symbiosis.</title>
        <authorList>
            <consortium name="DOE Joint Genome Institute"/>
            <person name="Martino E."/>
            <person name="Morin E."/>
            <person name="Grelet G."/>
            <person name="Kuo A."/>
            <person name="Kohler A."/>
            <person name="Daghino S."/>
            <person name="Barry K."/>
            <person name="Choi C."/>
            <person name="Cichocki N."/>
            <person name="Clum A."/>
            <person name="Copeland A."/>
            <person name="Hainaut M."/>
            <person name="Haridas S."/>
            <person name="Labutti K."/>
            <person name="Lindquist E."/>
            <person name="Lipzen A."/>
            <person name="Khouja H.-R."/>
            <person name="Murat C."/>
            <person name="Ohm R."/>
            <person name="Olson A."/>
            <person name="Spatafora J."/>
            <person name="Veneault-Fourrey C."/>
            <person name="Henrissat B."/>
            <person name="Grigoriev I."/>
            <person name="Martin F."/>
            <person name="Perotto S."/>
        </authorList>
    </citation>
    <scope>NUCLEOTIDE SEQUENCE [LARGE SCALE GENOMIC DNA]</scope>
    <source>
        <strain evidence="4 5">F</strain>
    </source>
</reference>
<feature type="chain" id="PRO_5014476257" description="Antifreeze protein" evidence="3">
    <location>
        <begin position="28"/>
        <end position="246"/>
    </location>
</feature>
<evidence type="ECO:0000256" key="1">
    <source>
        <dbReference type="ARBA" id="ARBA00005445"/>
    </source>
</evidence>
<dbReference type="InterPro" id="IPR021884">
    <property type="entry name" value="Ice-bd_prot"/>
</dbReference>
<evidence type="ECO:0000256" key="3">
    <source>
        <dbReference type="SAM" id="SignalP"/>
    </source>
</evidence>
<dbReference type="STRING" id="1149755.A0A2J6QT65"/>
<evidence type="ECO:0000256" key="2">
    <source>
        <dbReference type="ARBA" id="ARBA00022729"/>
    </source>
</evidence>
<sequence>MQSNMFSSSKLAILAAFALQFSAISLAHPTLEERSPPIVMGLAAGFGAIAHTTLTSTGATVITGICGTCPGTAITGLGPGQPGVCTGGIDAGTTPACNAEASCLTAYNDALALVPTHPALPTDLGGQILPPGVYDFTTLNAVLSTTLTLNGASNPNGQWIFQIKTTFGTSTGSKIVLENGAQACNVYFAVGSSASIGAGSILQGNILAYTSISVLKGASDKGTLCALNGAVTLIDDAITAEPTCTT</sequence>
<evidence type="ECO:0000313" key="5">
    <source>
        <dbReference type="Proteomes" id="UP000235786"/>
    </source>
</evidence>
<keyword evidence="2 3" id="KW-0732">Signal</keyword>
<accession>A0A2J6QT65</accession>
<evidence type="ECO:0000313" key="4">
    <source>
        <dbReference type="EMBL" id="PMD29420.1"/>
    </source>
</evidence>
<dbReference type="OrthoDB" id="10264374at2759"/>
<comment type="similarity">
    <text evidence="1">Belongs to the ice-binding protein family.</text>
</comment>
<dbReference type="Pfam" id="PF11999">
    <property type="entry name" value="Ice_binding"/>
    <property type="match status" value="1"/>
</dbReference>
<proteinExistence type="inferred from homology"/>
<protein>
    <recommendedName>
        <fullName evidence="6">Antifreeze protein</fullName>
    </recommendedName>
</protein>
<organism evidence="4 5">
    <name type="scientific">Hyaloscypha variabilis (strain UAMH 11265 / GT02V1 / F)</name>
    <name type="common">Meliniomyces variabilis</name>
    <dbReference type="NCBI Taxonomy" id="1149755"/>
    <lineage>
        <taxon>Eukaryota</taxon>
        <taxon>Fungi</taxon>
        <taxon>Dikarya</taxon>
        <taxon>Ascomycota</taxon>
        <taxon>Pezizomycotina</taxon>
        <taxon>Leotiomycetes</taxon>
        <taxon>Helotiales</taxon>
        <taxon>Hyaloscyphaceae</taxon>
        <taxon>Hyaloscypha</taxon>
        <taxon>Hyaloscypha variabilis</taxon>
    </lineage>
</organism>